<feature type="non-terminal residue" evidence="1">
    <location>
        <position position="1"/>
    </location>
</feature>
<protein>
    <recommendedName>
        <fullName evidence="3">RNase H type-1 domain-containing protein</fullName>
    </recommendedName>
</protein>
<evidence type="ECO:0008006" key="3">
    <source>
        <dbReference type="Google" id="ProtNLM"/>
    </source>
</evidence>
<name>A0A2H3BKJ0_9AGAR</name>
<reference evidence="2" key="1">
    <citation type="journal article" date="2017" name="Nat. Ecol. Evol.">
        <title>Genome expansion and lineage-specific genetic innovations in the forest pathogenic fungi Armillaria.</title>
        <authorList>
            <person name="Sipos G."/>
            <person name="Prasanna A.N."/>
            <person name="Walter M.C."/>
            <person name="O'Connor E."/>
            <person name="Balint B."/>
            <person name="Krizsan K."/>
            <person name="Kiss B."/>
            <person name="Hess J."/>
            <person name="Varga T."/>
            <person name="Slot J."/>
            <person name="Riley R."/>
            <person name="Boka B."/>
            <person name="Rigling D."/>
            <person name="Barry K."/>
            <person name="Lee J."/>
            <person name="Mihaltcheva S."/>
            <person name="LaButti K."/>
            <person name="Lipzen A."/>
            <person name="Waldron R."/>
            <person name="Moloney N.M."/>
            <person name="Sperisen C."/>
            <person name="Kredics L."/>
            <person name="Vagvoelgyi C."/>
            <person name="Patrignani A."/>
            <person name="Fitzpatrick D."/>
            <person name="Nagy I."/>
            <person name="Doyle S."/>
            <person name="Anderson J.B."/>
            <person name="Grigoriev I.V."/>
            <person name="Gueldener U."/>
            <person name="Muensterkoetter M."/>
            <person name="Nagy L.G."/>
        </authorList>
    </citation>
    <scope>NUCLEOTIDE SEQUENCE [LARGE SCALE GENOMIC DNA]</scope>
    <source>
        <strain evidence="2">28-4</strain>
    </source>
</reference>
<keyword evidence="2" id="KW-1185">Reference proteome</keyword>
<evidence type="ECO:0000313" key="2">
    <source>
        <dbReference type="Proteomes" id="UP000218334"/>
    </source>
</evidence>
<dbReference type="Proteomes" id="UP000218334">
    <property type="component" value="Unassembled WGS sequence"/>
</dbReference>
<gene>
    <name evidence="1" type="ORF">ARMSODRAFT_883689</name>
</gene>
<evidence type="ECO:0000313" key="1">
    <source>
        <dbReference type="EMBL" id="PBK71385.1"/>
    </source>
</evidence>
<sequence>VTIWTDNSNTVNIFNSLKASPFYNLILKSAVDMMISHNIDLHVLHIPGSENDVVDTLL</sequence>
<proteinExistence type="predicted"/>
<accession>A0A2H3BKJ0</accession>
<dbReference type="EMBL" id="KZ293424">
    <property type="protein sequence ID" value="PBK71385.1"/>
    <property type="molecule type" value="Genomic_DNA"/>
</dbReference>
<dbReference type="STRING" id="1076256.A0A2H3BKJ0"/>
<dbReference type="AlphaFoldDB" id="A0A2H3BKJ0"/>
<organism evidence="1 2">
    <name type="scientific">Armillaria solidipes</name>
    <dbReference type="NCBI Taxonomy" id="1076256"/>
    <lineage>
        <taxon>Eukaryota</taxon>
        <taxon>Fungi</taxon>
        <taxon>Dikarya</taxon>
        <taxon>Basidiomycota</taxon>
        <taxon>Agaricomycotina</taxon>
        <taxon>Agaricomycetes</taxon>
        <taxon>Agaricomycetidae</taxon>
        <taxon>Agaricales</taxon>
        <taxon>Marasmiineae</taxon>
        <taxon>Physalacriaceae</taxon>
        <taxon>Armillaria</taxon>
    </lineage>
</organism>